<accession>A0A1I4ESD6</accession>
<gene>
    <name evidence="2" type="ORF">SAMN04488125_108126</name>
</gene>
<organism evidence="2 3">
    <name type="scientific">Methylorubrum salsuginis</name>
    <dbReference type="NCBI Taxonomy" id="414703"/>
    <lineage>
        <taxon>Bacteria</taxon>
        <taxon>Pseudomonadati</taxon>
        <taxon>Pseudomonadota</taxon>
        <taxon>Alphaproteobacteria</taxon>
        <taxon>Hyphomicrobiales</taxon>
        <taxon>Methylobacteriaceae</taxon>
        <taxon>Methylorubrum</taxon>
    </lineage>
</organism>
<dbReference type="OrthoDB" id="9799894at2"/>
<name>A0A1I4ESD6_9HYPH</name>
<feature type="region of interest" description="Disordered" evidence="1">
    <location>
        <begin position="47"/>
        <end position="87"/>
    </location>
</feature>
<reference evidence="3" key="1">
    <citation type="submission" date="2016-10" db="EMBL/GenBank/DDBJ databases">
        <authorList>
            <person name="Varghese N."/>
            <person name="Submissions S."/>
        </authorList>
    </citation>
    <scope>NUCLEOTIDE SEQUENCE [LARGE SCALE GENOMIC DNA]</scope>
    <source>
        <strain evidence="3">CGMCC 1.6474</strain>
    </source>
</reference>
<protein>
    <submittedName>
        <fullName evidence="2">Uncharacterized protein</fullName>
    </submittedName>
</protein>
<dbReference type="Pfam" id="PF06676">
    <property type="entry name" value="DUF1178"/>
    <property type="match status" value="1"/>
</dbReference>
<sequence>MIRYTLVCDAGHSFESWFPSGSAYDEQTERGLVTCPVCDSAKVSKAPMAPAVARTDRDRRPAAEPSASAGLPAVANPPPTAPVAGPMPMIAEPERRLRALLKAVREHVVSTAEHVGDRFAEEARAIHYGDAEGRPIYGEATPHEARELAEEGIEVMPLPPSPDDRH</sequence>
<dbReference type="STRING" id="414703.SAMN04488125_108126"/>
<dbReference type="RefSeq" id="WP_091946067.1">
    <property type="nucleotide sequence ID" value="NZ_FOSV01000008.1"/>
</dbReference>
<dbReference type="Proteomes" id="UP000198804">
    <property type="component" value="Unassembled WGS sequence"/>
</dbReference>
<dbReference type="EMBL" id="FOSV01000008">
    <property type="protein sequence ID" value="SFL08219.1"/>
    <property type="molecule type" value="Genomic_DNA"/>
</dbReference>
<evidence type="ECO:0000313" key="2">
    <source>
        <dbReference type="EMBL" id="SFL08219.1"/>
    </source>
</evidence>
<dbReference type="AlphaFoldDB" id="A0A1I4ESD6"/>
<evidence type="ECO:0000256" key="1">
    <source>
        <dbReference type="SAM" id="MobiDB-lite"/>
    </source>
</evidence>
<proteinExistence type="predicted"/>
<keyword evidence="3" id="KW-1185">Reference proteome</keyword>
<dbReference type="PIRSF" id="PIRSF032131">
    <property type="entry name" value="UCP032131"/>
    <property type="match status" value="1"/>
</dbReference>
<evidence type="ECO:0000313" key="3">
    <source>
        <dbReference type="Proteomes" id="UP000198804"/>
    </source>
</evidence>
<dbReference type="InterPro" id="IPR009562">
    <property type="entry name" value="DUF1178"/>
</dbReference>